<comment type="caution">
    <text evidence="3">The sequence shown here is derived from an EMBL/GenBank/DDBJ whole genome shotgun (WGS) entry which is preliminary data.</text>
</comment>
<evidence type="ECO:0000313" key="4">
    <source>
        <dbReference type="Proteomes" id="UP000230066"/>
    </source>
</evidence>
<dbReference type="EMBL" id="JXXN02004357">
    <property type="protein sequence ID" value="THD20654.1"/>
    <property type="molecule type" value="Genomic_DNA"/>
</dbReference>
<feature type="compositionally biased region" description="Polar residues" evidence="1">
    <location>
        <begin position="309"/>
        <end position="321"/>
    </location>
</feature>
<feature type="compositionally biased region" description="Polar residues" evidence="1">
    <location>
        <begin position="463"/>
        <end position="477"/>
    </location>
</feature>
<protein>
    <recommendedName>
        <fullName evidence="2">PEHE domain-containing protein</fullName>
    </recommendedName>
</protein>
<dbReference type="GO" id="GO:1902562">
    <property type="term" value="C:H4 histone acetyltransferase complex"/>
    <property type="evidence" value="ECO:0007669"/>
    <property type="project" value="UniProtKB-ARBA"/>
</dbReference>
<feature type="region of interest" description="Disordered" evidence="1">
    <location>
        <begin position="463"/>
        <end position="497"/>
    </location>
</feature>
<feature type="region of interest" description="Disordered" evidence="1">
    <location>
        <begin position="304"/>
        <end position="323"/>
    </location>
</feature>
<dbReference type="SMART" id="SM01300">
    <property type="entry name" value="PEHE"/>
    <property type="match status" value="1"/>
</dbReference>
<evidence type="ECO:0000259" key="2">
    <source>
        <dbReference type="SMART" id="SM01300"/>
    </source>
</evidence>
<organism evidence="3 4">
    <name type="scientific">Fasciola hepatica</name>
    <name type="common">Liver fluke</name>
    <dbReference type="NCBI Taxonomy" id="6192"/>
    <lineage>
        <taxon>Eukaryota</taxon>
        <taxon>Metazoa</taxon>
        <taxon>Spiralia</taxon>
        <taxon>Lophotrochozoa</taxon>
        <taxon>Platyhelminthes</taxon>
        <taxon>Trematoda</taxon>
        <taxon>Digenea</taxon>
        <taxon>Plagiorchiida</taxon>
        <taxon>Echinostomata</taxon>
        <taxon>Echinostomatoidea</taxon>
        <taxon>Fasciolidae</taxon>
        <taxon>Fasciola</taxon>
    </lineage>
</organism>
<sequence length="612" mass="68386">MVTAVETNMVGILRRLHHHPMDTVLDEFTSQVPLAQLKFNPHTFLFPNQSKRDDQFSMGSTLKRPVLQSVHTNPPTKRNRRLTRLALRHTHQSVPCTNRPEIKSVLSEPHMATTVNLNSPSSTPVCSPSECLLHPPTLSTPISFLGKRSPVHGTPSWLAYPPTLSNPKTPLAPDHQLLHLDCKHSNIEPILSTAASLLQLRTPMTRAETAQLQTSPVHPGHLRRRIPSTASVGENLSETSESTASMPNVNNAFRSLDSSKRRPPLHMTELTIPDSSRSQPRLRSANRALKTVTGTTESIHVTSHPLVSAKTQPDSLISPTKTAKRRRSFDQLAEPSIHGSPNSIVASRPRERRPVQLFQLEPQSSPVVRPLVDTSYLHVTDDYFLPDFTQVNLSTVPYEKPITRIEDNDFSVDKCEDDTMTALIEVPSWRILTLHSVKNSCLSKKSVYPSTVTSANVSDSSLRIRRTSASVHSPSSVKNKHQREGSKVGTGTSARSASAVLSDSEDISDAAYIVRHSKLETEEIRRERRSRQHTIEQEFKLRCELREQASWEKRQPQSRVDSLAKYNPQNRMPSQLSPAFSQTRQIHVCESLPVIAFGCRIPSSSVKPFSRI</sequence>
<dbReference type="InterPro" id="IPR029332">
    <property type="entry name" value="PEHE_dom"/>
</dbReference>
<feature type="domain" description="PEHE" evidence="2">
    <location>
        <begin position="424"/>
        <end position="612"/>
    </location>
</feature>
<evidence type="ECO:0000313" key="3">
    <source>
        <dbReference type="EMBL" id="THD20654.1"/>
    </source>
</evidence>
<keyword evidence="4" id="KW-1185">Reference proteome</keyword>
<gene>
    <name evidence="3" type="ORF">D915_008584</name>
</gene>
<proteinExistence type="predicted"/>
<name>A0A4E0R2S9_FASHE</name>
<evidence type="ECO:0000256" key="1">
    <source>
        <dbReference type="SAM" id="MobiDB-lite"/>
    </source>
</evidence>
<dbReference type="Proteomes" id="UP000230066">
    <property type="component" value="Unassembled WGS sequence"/>
</dbReference>
<reference evidence="3" key="1">
    <citation type="submission" date="2019-03" db="EMBL/GenBank/DDBJ databases">
        <title>Improved annotation for the trematode Fasciola hepatica.</title>
        <authorList>
            <person name="Choi Y.-J."/>
            <person name="Martin J."/>
            <person name="Mitreva M."/>
        </authorList>
    </citation>
    <scope>NUCLEOTIDE SEQUENCE [LARGE SCALE GENOMIC DNA]</scope>
</reference>
<dbReference type="AlphaFoldDB" id="A0A4E0R2S9"/>
<accession>A0A4E0R2S9</accession>